<dbReference type="Proteomes" id="UP000428260">
    <property type="component" value="Chromosome"/>
</dbReference>
<keyword evidence="1" id="KW-0812">Transmembrane</keyword>
<reference evidence="2 3" key="1">
    <citation type="submission" date="2019-11" db="EMBL/GenBank/DDBJ databases">
        <authorList>
            <person name="Zheng R.K."/>
            <person name="Sun C.M."/>
        </authorList>
    </citation>
    <scope>NUCLEOTIDE SEQUENCE [LARGE SCALE GENOMIC DNA]</scope>
    <source>
        <strain evidence="2 3">WC007</strain>
    </source>
</reference>
<sequence>MTRKLKSISIILSFLILFTSCASQKYFFDTESRERQKELRKNRSGNVFGDIGLMIASLFVMATLEVDTGFYPEGQEFKKLKLVNPTKDTIYVNMLTDVYWDEQNFCDFMDIRIPPHQKCTMLVPVNANYNVYFSNTPEEEDDEMLEINTDAFKRLSLYPGLTVIEDENLNQ</sequence>
<gene>
    <name evidence="2" type="ORF">GM418_24765</name>
</gene>
<evidence type="ECO:0000256" key="1">
    <source>
        <dbReference type="SAM" id="Phobius"/>
    </source>
</evidence>
<evidence type="ECO:0000313" key="2">
    <source>
        <dbReference type="EMBL" id="QGY46751.1"/>
    </source>
</evidence>
<dbReference type="RefSeq" id="WP_158869952.1">
    <property type="nucleotide sequence ID" value="NZ_CP046401.1"/>
</dbReference>
<dbReference type="PROSITE" id="PS51257">
    <property type="entry name" value="PROKAR_LIPOPROTEIN"/>
    <property type="match status" value="1"/>
</dbReference>
<dbReference type="AlphaFoldDB" id="A0A6I6JVX9"/>
<keyword evidence="1" id="KW-0472">Membrane</keyword>
<proteinExistence type="predicted"/>
<protein>
    <recommendedName>
        <fullName evidence="4">Lipoprotein</fullName>
    </recommendedName>
</protein>
<keyword evidence="3" id="KW-1185">Reference proteome</keyword>
<evidence type="ECO:0008006" key="4">
    <source>
        <dbReference type="Google" id="ProtNLM"/>
    </source>
</evidence>
<name>A0A6I6JVX9_9BACT</name>
<organism evidence="2 3">
    <name type="scientific">Maribellus comscasis</name>
    <dbReference type="NCBI Taxonomy" id="2681766"/>
    <lineage>
        <taxon>Bacteria</taxon>
        <taxon>Pseudomonadati</taxon>
        <taxon>Bacteroidota</taxon>
        <taxon>Bacteroidia</taxon>
        <taxon>Marinilabiliales</taxon>
        <taxon>Prolixibacteraceae</taxon>
        <taxon>Maribellus</taxon>
    </lineage>
</organism>
<feature type="transmembrane region" description="Helical" evidence="1">
    <location>
        <begin position="47"/>
        <end position="71"/>
    </location>
</feature>
<keyword evidence="1" id="KW-1133">Transmembrane helix</keyword>
<evidence type="ECO:0000313" key="3">
    <source>
        <dbReference type="Proteomes" id="UP000428260"/>
    </source>
</evidence>
<dbReference type="KEGG" id="mcos:GM418_24765"/>
<dbReference type="EMBL" id="CP046401">
    <property type="protein sequence ID" value="QGY46751.1"/>
    <property type="molecule type" value="Genomic_DNA"/>
</dbReference>
<accession>A0A6I6JVX9</accession>